<dbReference type="FunFam" id="3.30.470.20:FF:000028">
    <property type="entry name" value="Methylcrotonoyl-CoA carboxylase subunit alpha, mitochondrial"/>
    <property type="match status" value="1"/>
</dbReference>
<evidence type="ECO:0000259" key="15">
    <source>
        <dbReference type="PROSITE" id="PS50979"/>
    </source>
</evidence>
<evidence type="ECO:0000256" key="9">
    <source>
        <dbReference type="ARBA" id="ARBA00022842"/>
    </source>
</evidence>
<dbReference type="InterPro" id="IPR051602">
    <property type="entry name" value="ACC_Biotin_Carboxylase"/>
</dbReference>
<dbReference type="GO" id="GO:2001295">
    <property type="term" value="P:malonyl-CoA biosynthetic process"/>
    <property type="evidence" value="ECO:0007669"/>
    <property type="project" value="UniProtKB-UniPathway"/>
</dbReference>
<evidence type="ECO:0000256" key="11">
    <source>
        <dbReference type="ARBA" id="ARBA00048600"/>
    </source>
</evidence>
<dbReference type="Pfam" id="PF02786">
    <property type="entry name" value="CPSase_L_D2"/>
    <property type="match status" value="1"/>
</dbReference>
<evidence type="ECO:0000256" key="7">
    <source>
        <dbReference type="ARBA" id="ARBA00022741"/>
    </source>
</evidence>
<dbReference type="SUPFAM" id="SSF51246">
    <property type="entry name" value="Rudiment single hybrid motif"/>
    <property type="match status" value="1"/>
</dbReference>
<dbReference type="InterPro" id="IPR011764">
    <property type="entry name" value="Biotin_carboxylation_dom"/>
</dbReference>
<dbReference type="FunFam" id="3.30.1490.20:FF:000018">
    <property type="entry name" value="Biotin carboxylase"/>
    <property type="match status" value="1"/>
</dbReference>
<dbReference type="PANTHER" id="PTHR48095">
    <property type="entry name" value="PYRUVATE CARBOXYLASE SUBUNIT A"/>
    <property type="match status" value="1"/>
</dbReference>
<evidence type="ECO:0000256" key="6">
    <source>
        <dbReference type="ARBA" id="ARBA00022723"/>
    </source>
</evidence>
<dbReference type="GO" id="GO:0005524">
    <property type="term" value="F:ATP binding"/>
    <property type="evidence" value="ECO:0007669"/>
    <property type="project" value="UniProtKB-UniRule"/>
</dbReference>
<keyword evidence="17" id="KW-1185">Reference proteome</keyword>
<feature type="domain" description="Biotin carboxylation" evidence="15">
    <location>
        <begin position="1"/>
        <end position="444"/>
    </location>
</feature>
<evidence type="ECO:0000256" key="13">
    <source>
        <dbReference type="RuleBase" id="RU365063"/>
    </source>
</evidence>
<dbReference type="KEGG" id="tbk:HF295_07985"/>
<dbReference type="GO" id="GO:0004075">
    <property type="term" value="F:biotin carboxylase activity"/>
    <property type="evidence" value="ECO:0007669"/>
    <property type="project" value="UniProtKB-EC"/>
</dbReference>
<evidence type="ECO:0000256" key="10">
    <source>
        <dbReference type="ARBA" id="ARBA00023267"/>
    </source>
</evidence>
<dbReference type="PANTHER" id="PTHR48095:SF2">
    <property type="entry name" value="BIOTIN CARBOXYLASE, CHLOROPLASTIC"/>
    <property type="match status" value="1"/>
</dbReference>
<organism evidence="16 17">
    <name type="scientific">Hujiaoplasma nucleasis</name>
    <dbReference type="NCBI Taxonomy" id="2725268"/>
    <lineage>
        <taxon>Bacteria</taxon>
        <taxon>Bacillati</taxon>
        <taxon>Mycoplasmatota</taxon>
        <taxon>Mollicutes</taxon>
        <taxon>Candidatus Izemoplasmatales</taxon>
        <taxon>Hujiaoplasmataceae</taxon>
        <taxon>Hujiaoplasma</taxon>
    </lineage>
</organism>
<dbReference type="Proteomes" id="UP000512167">
    <property type="component" value="Chromosome"/>
</dbReference>
<feature type="domain" description="ATP-grasp" evidence="14">
    <location>
        <begin position="120"/>
        <end position="315"/>
    </location>
</feature>
<dbReference type="SUPFAM" id="SSF52440">
    <property type="entry name" value="PreATP-grasp domain"/>
    <property type="match status" value="1"/>
</dbReference>
<dbReference type="PROSITE" id="PS50979">
    <property type="entry name" value="BC"/>
    <property type="match status" value="1"/>
</dbReference>
<dbReference type="InterPro" id="IPR011761">
    <property type="entry name" value="ATP-grasp"/>
</dbReference>
<dbReference type="PROSITE" id="PS50975">
    <property type="entry name" value="ATP_GRASP"/>
    <property type="match status" value="1"/>
</dbReference>
<comment type="function">
    <text evidence="1 13">This protein is a component of the acetyl coenzyme A carboxylase complex; first, biotin carboxylase catalyzes the carboxylation of the carrier protein and then the transcarboxylase transfers the carboxyl group to form malonyl-CoA.</text>
</comment>
<keyword evidence="13" id="KW-0444">Lipid biosynthesis</keyword>
<dbReference type="NCBIfam" id="NF004085">
    <property type="entry name" value="PRK05586.1"/>
    <property type="match status" value="1"/>
</dbReference>
<sequence length="453" mass="50542">MFQKILVANRGEIAVRIIRSCMYMGIKTVAVYSEVDKDSLHVQLADESVCIGGAKSSESYLNMENIISAAIHTGSEAIHPGFGFLSENPAFAELCETCGIVFIGPKSHTISLMGNKSKAREMMIQAGVPVVPGSEGSVKDLNEGKAIAEKITYPVLIKASAGGGGRGMRIAFKKEDFSTAFETAKTEAKNAFGDQTMYIEKYIENPKHIEVQVLCDKYGNVLHLGERDCSIQRRNQKVIEEAPSLISKSLRDKMTDVAIKACKHVQYENAGTIEFLVSNNEFYFIEMNTRIQVEHPVTEMITQIDIISEQIKIAAGEKLVMKQNDIHFHGHSIECRINAENPKNQFRPSPGDLHLFHMPSGPGVRFDSFIYSGSKILPHYDSMIGKMIVHGKNRDEAIKKMQAALEELVVQGIQTNQSFLYLILHEPCYLKGDFDTSFIESHLESLLEYDEHE</sequence>
<dbReference type="PROSITE" id="PS00866">
    <property type="entry name" value="CPSASE_1"/>
    <property type="match status" value="1"/>
</dbReference>
<keyword evidence="13" id="KW-0275">Fatty acid biosynthesis</keyword>
<keyword evidence="10 13" id="KW-0092">Biotin</keyword>
<keyword evidence="13" id="KW-0443">Lipid metabolism</keyword>
<evidence type="ECO:0000256" key="8">
    <source>
        <dbReference type="ARBA" id="ARBA00022840"/>
    </source>
</evidence>
<dbReference type="InterPro" id="IPR005481">
    <property type="entry name" value="BC-like_N"/>
</dbReference>
<comment type="subunit">
    <text evidence="3 13">Acetyl-CoA carboxylase is a heterohexamer of biotin carboxyl carrier protein, biotin carboxylase and the two subunits of carboxyl transferase in a 2:2 complex.</text>
</comment>
<dbReference type="EMBL" id="CP051151">
    <property type="protein sequence ID" value="QLY40796.1"/>
    <property type="molecule type" value="Genomic_DNA"/>
</dbReference>
<keyword evidence="9" id="KW-0460">Magnesium</keyword>
<proteinExistence type="predicted"/>
<dbReference type="InterPro" id="IPR011054">
    <property type="entry name" value="Rudment_hybrid_motif"/>
</dbReference>
<protein>
    <recommendedName>
        <fullName evidence="4 13">Biotin carboxylase</fullName>
        <ecNumber evidence="4 13">6.3.4.14</ecNumber>
    </recommendedName>
    <alternativeName>
        <fullName evidence="13">Acetyl-coenzyme A carboxylase biotin carboxylase subunit A</fullName>
    </alternativeName>
</protein>
<dbReference type="Gene3D" id="3.30.470.20">
    <property type="entry name" value="ATP-grasp fold, B domain"/>
    <property type="match status" value="1"/>
</dbReference>
<dbReference type="InterPro" id="IPR005479">
    <property type="entry name" value="CPAse_ATP-bd"/>
</dbReference>
<dbReference type="EC" id="6.3.4.14" evidence="4 13"/>
<dbReference type="SUPFAM" id="SSF56059">
    <property type="entry name" value="Glutathione synthetase ATP-binding domain-like"/>
    <property type="match status" value="1"/>
</dbReference>
<dbReference type="InterPro" id="IPR004549">
    <property type="entry name" value="Acetyl_CoA_COase_biotin_COase"/>
</dbReference>
<evidence type="ECO:0000313" key="17">
    <source>
        <dbReference type="Proteomes" id="UP000512167"/>
    </source>
</evidence>
<keyword evidence="6" id="KW-0479">Metal-binding</keyword>
<evidence type="ECO:0000256" key="1">
    <source>
        <dbReference type="ARBA" id="ARBA00003761"/>
    </source>
</evidence>
<dbReference type="GO" id="GO:0046872">
    <property type="term" value="F:metal ion binding"/>
    <property type="evidence" value="ECO:0007669"/>
    <property type="project" value="UniProtKB-KW"/>
</dbReference>
<gene>
    <name evidence="16" type="ORF">HF295_07985</name>
</gene>
<dbReference type="Pfam" id="PF02785">
    <property type="entry name" value="Biotin_carb_C"/>
    <property type="match status" value="1"/>
</dbReference>
<evidence type="ECO:0000313" key="16">
    <source>
        <dbReference type="EMBL" id="QLY40796.1"/>
    </source>
</evidence>
<dbReference type="NCBIfam" id="TIGR00514">
    <property type="entry name" value="accC"/>
    <property type="match status" value="1"/>
</dbReference>
<dbReference type="FunFam" id="3.40.50.20:FF:000010">
    <property type="entry name" value="Propionyl-CoA carboxylase subunit alpha"/>
    <property type="match status" value="1"/>
</dbReference>
<dbReference type="PROSITE" id="PS00867">
    <property type="entry name" value="CPSASE_2"/>
    <property type="match status" value="1"/>
</dbReference>
<evidence type="ECO:0000259" key="14">
    <source>
        <dbReference type="PROSITE" id="PS50975"/>
    </source>
</evidence>
<dbReference type="UniPathway" id="UPA00655">
    <property type="reaction ID" value="UER00711"/>
</dbReference>
<evidence type="ECO:0000256" key="5">
    <source>
        <dbReference type="ARBA" id="ARBA00022598"/>
    </source>
</evidence>
<evidence type="ECO:0000256" key="2">
    <source>
        <dbReference type="ARBA" id="ARBA00004956"/>
    </source>
</evidence>
<keyword evidence="5 13" id="KW-0436">Ligase</keyword>
<keyword evidence="13" id="KW-0276">Fatty acid metabolism</keyword>
<dbReference type="SMART" id="SM00878">
    <property type="entry name" value="Biotin_carb_C"/>
    <property type="match status" value="1"/>
</dbReference>
<evidence type="ECO:0000256" key="3">
    <source>
        <dbReference type="ARBA" id="ARBA00011750"/>
    </source>
</evidence>
<comment type="catalytic activity">
    <reaction evidence="11 13">
        <text>N(6)-biotinyl-L-lysyl-[protein] + hydrogencarbonate + ATP = N(6)-carboxybiotinyl-L-lysyl-[protein] + ADP + phosphate + H(+)</text>
        <dbReference type="Rhea" id="RHEA:13501"/>
        <dbReference type="Rhea" id="RHEA-COMP:10505"/>
        <dbReference type="Rhea" id="RHEA-COMP:10506"/>
        <dbReference type="ChEBI" id="CHEBI:15378"/>
        <dbReference type="ChEBI" id="CHEBI:17544"/>
        <dbReference type="ChEBI" id="CHEBI:30616"/>
        <dbReference type="ChEBI" id="CHEBI:43474"/>
        <dbReference type="ChEBI" id="CHEBI:83144"/>
        <dbReference type="ChEBI" id="CHEBI:83145"/>
        <dbReference type="ChEBI" id="CHEBI:456216"/>
        <dbReference type="EC" id="6.3.4.14"/>
    </reaction>
</comment>
<reference evidence="16 17" key="1">
    <citation type="submission" date="2020-04" db="EMBL/GenBank/DDBJ databases">
        <authorList>
            <person name="Zheng R.K."/>
            <person name="Sun C.M."/>
        </authorList>
    </citation>
    <scope>NUCLEOTIDE SEQUENCE [LARGE SCALE GENOMIC DNA]</scope>
    <source>
        <strain evidence="17">zrk29</strain>
    </source>
</reference>
<dbReference type="GO" id="GO:0006633">
    <property type="term" value="P:fatty acid biosynthetic process"/>
    <property type="evidence" value="ECO:0007669"/>
    <property type="project" value="UniProtKB-KW"/>
</dbReference>
<comment type="pathway">
    <text evidence="2 13">Lipid metabolism; malonyl-CoA biosynthesis; malonyl-CoA from acetyl-CoA: step 1/1.</text>
</comment>
<dbReference type="InterPro" id="IPR016185">
    <property type="entry name" value="PreATP-grasp_dom_sf"/>
</dbReference>
<dbReference type="Pfam" id="PF00289">
    <property type="entry name" value="Biotin_carb_N"/>
    <property type="match status" value="1"/>
</dbReference>
<name>A0A7L6N3E5_9MOLU</name>
<dbReference type="RefSeq" id="WP_312031644.1">
    <property type="nucleotide sequence ID" value="NZ_CP051151.1"/>
</dbReference>
<keyword evidence="8 12" id="KW-0067">ATP-binding</keyword>
<evidence type="ECO:0000256" key="4">
    <source>
        <dbReference type="ARBA" id="ARBA00013263"/>
    </source>
</evidence>
<evidence type="ECO:0000256" key="12">
    <source>
        <dbReference type="PROSITE-ProRule" id="PRU00409"/>
    </source>
</evidence>
<dbReference type="InterPro" id="IPR005482">
    <property type="entry name" value="Biotin_COase_C"/>
</dbReference>
<dbReference type="NCBIfam" id="NF006367">
    <property type="entry name" value="PRK08591.1"/>
    <property type="match status" value="1"/>
</dbReference>
<dbReference type="AlphaFoldDB" id="A0A7L6N3E5"/>
<keyword evidence="7 12" id="KW-0547">Nucleotide-binding</keyword>
<accession>A0A7L6N3E5</accession>